<evidence type="ECO:0000313" key="2">
    <source>
        <dbReference type="EMBL" id="KAK4122410.1"/>
    </source>
</evidence>
<dbReference type="GeneID" id="87824459"/>
<accession>A0AAN6TY52</accession>
<dbReference type="AlphaFoldDB" id="A0AAN6TY52"/>
<feature type="region of interest" description="Disordered" evidence="1">
    <location>
        <begin position="45"/>
        <end position="98"/>
    </location>
</feature>
<evidence type="ECO:0000313" key="3">
    <source>
        <dbReference type="Proteomes" id="UP001302602"/>
    </source>
</evidence>
<gene>
    <name evidence="2" type="ORF">N657DRAFT_502804</name>
</gene>
<dbReference type="RefSeq" id="XP_062646181.1">
    <property type="nucleotide sequence ID" value="XM_062787689.1"/>
</dbReference>
<evidence type="ECO:0000256" key="1">
    <source>
        <dbReference type="SAM" id="MobiDB-lite"/>
    </source>
</evidence>
<reference evidence="2" key="1">
    <citation type="journal article" date="2023" name="Mol. Phylogenet. Evol.">
        <title>Genome-scale phylogeny and comparative genomics of the fungal order Sordariales.</title>
        <authorList>
            <person name="Hensen N."/>
            <person name="Bonometti L."/>
            <person name="Westerberg I."/>
            <person name="Brannstrom I.O."/>
            <person name="Guillou S."/>
            <person name="Cros-Aarteil S."/>
            <person name="Calhoun S."/>
            <person name="Haridas S."/>
            <person name="Kuo A."/>
            <person name="Mondo S."/>
            <person name="Pangilinan J."/>
            <person name="Riley R."/>
            <person name="LaButti K."/>
            <person name="Andreopoulos B."/>
            <person name="Lipzen A."/>
            <person name="Chen C."/>
            <person name="Yan M."/>
            <person name="Daum C."/>
            <person name="Ng V."/>
            <person name="Clum A."/>
            <person name="Steindorff A."/>
            <person name="Ohm R.A."/>
            <person name="Martin F."/>
            <person name="Silar P."/>
            <person name="Natvig D.O."/>
            <person name="Lalanne C."/>
            <person name="Gautier V."/>
            <person name="Ament-Velasquez S.L."/>
            <person name="Kruys A."/>
            <person name="Hutchinson M.I."/>
            <person name="Powell A.J."/>
            <person name="Barry K."/>
            <person name="Miller A.N."/>
            <person name="Grigoriev I.V."/>
            <person name="Debuchy R."/>
            <person name="Gladieux P."/>
            <person name="Hiltunen Thoren M."/>
            <person name="Johannesson H."/>
        </authorList>
    </citation>
    <scope>NUCLEOTIDE SEQUENCE</scope>
    <source>
        <strain evidence="2">CBS 731.68</strain>
    </source>
</reference>
<dbReference type="Proteomes" id="UP001302602">
    <property type="component" value="Unassembled WGS sequence"/>
</dbReference>
<protein>
    <submittedName>
        <fullName evidence="2">Uncharacterized protein</fullName>
    </submittedName>
</protein>
<name>A0AAN6TY52_9PEZI</name>
<sequence>MKIRSPGCPENMSINLPTALADSQPLTRKSVRVILDLEPLVQRQPHFQSQSKTNISCKRHEASTRFGSHQQGRGKTTQSQGVQVSHPHLQSTRMRGSRVFTKSTQLNRSMICKGRGTMLINVVASPVKNGDQEQELKRKYFLESAARINRSWVWCFGLTAALISL</sequence>
<organism evidence="2 3">
    <name type="scientific">Parathielavia appendiculata</name>
    <dbReference type="NCBI Taxonomy" id="2587402"/>
    <lineage>
        <taxon>Eukaryota</taxon>
        <taxon>Fungi</taxon>
        <taxon>Dikarya</taxon>
        <taxon>Ascomycota</taxon>
        <taxon>Pezizomycotina</taxon>
        <taxon>Sordariomycetes</taxon>
        <taxon>Sordariomycetidae</taxon>
        <taxon>Sordariales</taxon>
        <taxon>Chaetomiaceae</taxon>
        <taxon>Parathielavia</taxon>
    </lineage>
</organism>
<comment type="caution">
    <text evidence="2">The sequence shown here is derived from an EMBL/GenBank/DDBJ whole genome shotgun (WGS) entry which is preliminary data.</text>
</comment>
<dbReference type="EMBL" id="MU853231">
    <property type="protein sequence ID" value="KAK4122410.1"/>
    <property type="molecule type" value="Genomic_DNA"/>
</dbReference>
<keyword evidence="3" id="KW-1185">Reference proteome</keyword>
<feature type="compositionally biased region" description="Polar residues" evidence="1">
    <location>
        <begin position="45"/>
        <end position="56"/>
    </location>
</feature>
<feature type="compositionally biased region" description="Polar residues" evidence="1">
    <location>
        <begin position="65"/>
        <end position="98"/>
    </location>
</feature>
<reference evidence="2" key="2">
    <citation type="submission" date="2023-05" db="EMBL/GenBank/DDBJ databases">
        <authorList>
            <consortium name="Lawrence Berkeley National Laboratory"/>
            <person name="Steindorff A."/>
            <person name="Hensen N."/>
            <person name="Bonometti L."/>
            <person name="Westerberg I."/>
            <person name="Brannstrom I.O."/>
            <person name="Guillou S."/>
            <person name="Cros-Aarteil S."/>
            <person name="Calhoun S."/>
            <person name="Haridas S."/>
            <person name="Kuo A."/>
            <person name="Mondo S."/>
            <person name="Pangilinan J."/>
            <person name="Riley R."/>
            <person name="Labutti K."/>
            <person name="Andreopoulos B."/>
            <person name="Lipzen A."/>
            <person name="Chen C."/>
            <person name="Yanf M."/>
            <person name="Daum C."/>
            <person name="Ng V."/>
            <person name="Clum A."/>
            <person name="Ohm R."/>
            <person name="Martin F."/>
            <person name="Silar P."/>
            <person name="Natvig D."/>
            <person name="Lalanne C."/>
            <person name="Gautier V."/>
            <person name="Ament-Velasquez S.L."/>
            <person name="Kruys A."/>
            <person name="Hutchinson M.I."/>
            <person name="Powell A.J."/>
            <person name="Barry K."/>
            <person name="Miller A.N."/>
            <person name="Grigoriev I.V."/>
            <person name="Debuchy R."/>
            <person name="Gladieux P."/>
            <person name="Thoren M.H."/>
            <person name="Johannesson H."/>
        </authorList>
    </citation>
    <scope>NUCLEOTIDE SEQUENCE</scope>
    <source>
        <strain evidence="2">CBS 731.68</strain>
    </source>
</reference>
<proteinExistence type="predicted"/>